<evidence type="ECO:0000259" key="1">
    <source>
        <dbReference type="Pfam" id="PF25794"/>
    </source>
</evidence>
<reference evidence="3" key="1">
    <citation type="submission" date="2016-11" db="UniProtKB">
        <authorList>
            <consortium name="WormBaseParasite"/>
        </authorList>
    </citation>
    <scope>IDENTIFICATION</scope>
</reference>
<keyword evidence="2" id="KW-1185">Reference proteome</keyword>
<dbReference type="Proteomes" id="UP000095280">
    <property type="component" value="Unplaced"/>
</dbReference>
<dbReference type="InterPro" id="IPR058210">
    <property type="entry name" value="SACS/Nov_dom"/>
</dbReference>
<dbReference type="PANTHER" id="PTHR15600:SF42">
    <property type="entry name" value="SACSIN"/>
    <property type="match status" value="1"/>
</dbReference>
<feature type="domain" description="Sacsin/Nov" evidence="1">
    <location>
        <begin position="961"/>
        <end position="1187"/>
    </location>
</feature>
<sequence length="2594" mass="289931">GPSLWAHNDASFTQSDFDNLLRLGGATKRARLDEGQVGKFGLGFNAVYNLTDVPSVLSGHFLQVLDPHGDQVGGGYLENLYQSMGQRQTGVRLDLSAHGEAFTEYKDQLAPYQASVLAWRYVVSDNVYSEKGMLGCDLRQGRPYQGTLIRLPLRSPALARKSRIRQLHYSVNDAWSLMRQTAEQATNLIMFAQSVRRLRLAYRGEGHSECKTLLLVERSLERSLSSHSLPTPGVTEPLAVHCSLLKAARAVMKKPIAGRQEPVLSSFTMRVKVSLGESLPPQARQNFVSQLSTIGRIRERRWLVTSALGGSEAVKMATEHPSLALSPVGSVAVRLEGASRMTPAQLPPSESAAFCFLPLPSGAEAPPFPVLLNGAFALDSSRRHLLEATGDDRRGEWSPGQWNACLLSGVVAPAYLRCLELLAKDGAPAEKFLRLWPQGMIGRLWEPLARQLYKSAFKLDGPAVFPCSDSWLSFARSEFAEPSLRSFTNVAKHLESLIDQVSDGIVWLTAEVHAAAIKYAGREFQCRILSVEDAVLRILNSTEKLWQSDTIFSRSNRSHFEEFISFLLKLIGRPGFQFDSCSALVTQKVRDKMRTTCCIPDGRGSLKRPADLLSPKCRAASLFCRTPDSADAAMFPRNDLCSDDCVLKALNNLGLRTDITGLELEERAKSVSKLLNSQLQYNRIRSLLYYLRGMKSSEKNYALSQLSRIAFLPVKGDNCLKYPQNLFREHLADLVGLNYDVLDETVLNINDVDDVLVELGVRDSVSWDLAWQQLQSLASSSNVEQPETISIHETGGFLLPQQVSFEPTDTELPPHLFTLRYLRKPKKCAPFLLALGVATRFDARSYCQALARIHQQSSSAPVSPTVLRSCVELLNCLISHLDTDEDVPYLEEIFAPDRSGALRPCSELCYNNLPWLSQLDPMPGLYFTHKCLSYEICERLGVPTQREQTLRQICEPFGQSENLTTRLEGILRGYPLGIELFKELIQNADDAEATEVVFVNDKRKLPGKQVLSDSWHELQGPALLAFSNSVFTESDLKGIQSLGVGSKQSEAWKTGRFGVGFNCVYNVTDVPQFISNGDTFCVLDPHCRYTHLAGTTTPGAKYSLTQRHKKMFKDALEGFLPGRLQQAGCTIFRLPLRTPDQAEKSKICSSSVSSAMIEELFEEFRSEIASTMLFLTNVRRITLMEVHLDGTITEICVANARASTSIGDFSAFNASCRSVGMSLKQPGAALTSLTCDTIAYTLEISEKADKLGSKKQGSVATEKWMIAQCVSLPQNGPAAQLKELEKKVAAGGWPILPKVGVAARLSNQSTHRDTEIYRVFSLLPLPISTELPVHINGCFVLDPSRRALWCGHSVDAETQWNDMLTCELLPHCYATMLNAIKQQPDLSLDCYCSLLPKLGESSSLWTKMANRLYGELLTGRWALLPCQSGANRTVSWLPLATSEESVDGKTCFLVEARAYMISDQGLPMSVEETAFQNAENVACVIEFITRSYTTASDAHNEVQLLTGTPLNLAADNVLELFSTEKAAFLTSWSERIFSDPNARKMFVHKLVLKIFSENFESYKKAIESRLFKEFGIADFSELLAKFFPDLICSSRRLIPNINSTGDAFVSDEWLTNVWEFLSSKLYSESHQLNKLSCLSNAALLPIESGSNDSSQSKLATVSLLPCVLCVDGCASLSNLNIDLLAALDELHCPKINSDNSFLRSHCGSVDRPAKMLRVFNCILMSKSPSSRQAFVVLQYIQENWQSLLSAYKVEQLCTIVKKLPIFVTLDGQCVSVSDKTVYVLSAKIATSDMHLWKLDQSTVLLKQENQLKNLFTCLSFSNLDQWGAYAAFILPVFSEFSNSTKFQHIDMLQKKVSQLLPEQKLRAEQKNVLALLKSTEIVFAHGRWRLASAFYDDSVELFKHIVPEDELLPSHYRQQSMRKLLNHAGLISECSEDLLLSFAKNLEEEGQRKFTADVTKKSEAIISYLKQPGSALSDSCLGRLANISFVVSDELNELQSLFEVKQSKMLKLRDSVRFSNRFLCWTASTICPEYVKQISQHFGKLAVRQVPTADDFKKHLNNLLSSSSFLSVRLSEENVELRKKIMNKIYLHIKKNLQLSEFASLEILRRGPFVIVDNGKYLLPAKCICLVSSKEIPPYIISCPRELMQFSEVFETFGATREITMSQVYYALQCLKEKSDASYALGEEEMNVVSECLSVMTNLLDRDEQNFSQKTTPLYLTTSSKHKDKQVLCMENVLNLAINDAPDYYKRIGGHCELHVQLIDIEFANLNSDKQNMLNKYLRDNLGVRTLSQLVNERLADNSQHCKIDGCSVAQTVKKKLIHPDMLNGLVRIIQHADGRGRLTLETCHDKLKAALVELKVQCMKDLMSVLSVDDKVFVDSQQEKKSFLVEKTIYVRHTDSDCGNDYITLWYKELTVVVNSFVSSVLGFKTDICGNMQTWLRFEDLTLIATELDKDNVATCSFGHEGAEQERCDVALGSLVPAMLRSQLQELTSFQHDRLLQFEPGELVALHQRTENDDTDTFVLARVVARSDRSSSNSWLQEYTVEVGANGTVRSTALELFNIRQQRESLADIGDSSEEDAALQEELSRLLQQ</sequence>
<dbReference type="GO" id="GO:0030544">
    <property type="term" value="F:Hsp70 protein binding"/>
    <property type="evidence" value="ECO:0007669"/>
    <property type="project" value="TreeGrafter"/>
</dbReference>
<proteinExistence type="predicted"/>
<dbReference type="PANTHER" id="PTHR15600">
    <property type="entry name" value="SACSIN"/>
    <property type="match status" value="1"/>
</dbReference>
<protein>
    <submittedName>
        <fullName evidence="3">RING-type domain-containing protein</fullName>
    </submittedName>
</protein>
<organism evidence="2 3">
    <name type="scientific">Macrostomum lignano</name>
    <dbReference type="NCBI Taxonomy" id="282301"/>
    <lineage>
        <taxon>Eukaryota</taxon>
        <taxon>Metazoa</taxon>
        <taxon>Spiralia</taxon>
        <taxon>Lophotrochozoa</taxon>
        <taxon>Platyhelminthes</taxon>
        <taxon>Rhabditophora</taxon>
        <taxon>Macrostomorpha</taxon>
        <taxon>Macrostomida</taxon>
        <taxon>Macrostomidae</taxon>
        <taxon>Macrostomum</taxon>
    </lineage>
</organism>
<dbReference type="NCBIfam" id="NF047352">
    <property type="entry name" value="P_loop_sacsin"/>
    <property type="match status" value="1"/>
</dbReference>
<dbReference type="InterPro" id="IPR036890">
    <property type="entry name" value="HATPase_C_sf"/>
</dbReference>
<dbReference type="InterPro" id="IPR052972">
    <property type="entry name" value="Sacsin_chaperone_reg"/>
</dbReference>
<dbReference type="SUPFAM" id="SSF55874">
    <property type="entry name" value="ATPase domain of HSP90 chaperone/DNA topoisomerase II/histidine kinase"/>
    <property type="match status" value="1"/>
</dbReference>
<name>A0A1I8H3W9_9PLAT</name>
<feature type="domain" description="Sacsin/Nov" evidence="1">
    <location>
        <begin position="1"/>
        <end position="212"/>
    </location>
</feature>
<accession>A0A1I8H3W9</accession>
<evidence type="ECO:0000313" key="2">
    <source>
        <dbReference type="Proteomes" id="UP000095280"/>
    </source>
</evidence>
<dbReference type="WBParaSite" id="maker-uti_cns_0004337-snap-gene-0.2-mRNA-1">
    <property type="protein sequence ID" value="maker-uti_cns_0004337-snap-gene-0.2-mRNA-1"/>
    <property type="gene ID" value="maker-uti_cns_0004337-snap-gene-0.2"/>
</dbReference>
<dbReference type="Pfam" id="PF25794">
    <property type="entry name" value="SACS"/>
    <property type="match status" value="2"/>
</dbReference>
<evidence type="ECO:0000313" key="3">
    <source>
        <dbReference type="WBParaSite" id="maker-uti_cns_0004337-snap-gene-0.2-mRNA-1"/>
    </source>
</evidence>